<protein>
    <submittedName>
        <fullName evidence="2">Uncharacterized protein</fullName>
    </submittedName>
</protein>
<comment type="caution">
    <text evidence="2">The sequence shown here is derived from an EMBL/GenBank/DDBJ whole genome shotgun (WGS) entry which is preliminary data.</text>
</comment>
<dbReference type="Proteomes" id="UP001140510">
    <property type="component" value="Unassembled WGS sequence"/>
</dbReference>
<evidence type="ECO:0000256" key="1">
    <source>
        <dbReference type="SAM" id="MobiDB-lite"/>
    </source>
</evidence>
<dbReference type="EMBL" id="JAPEVA010000300">
    <property type="protein sequence ID" value="KAJ4390515.1"/>
    <property type="molecule type" value="Genomic_DNA"/>
</dbReference>
<feature type="region of interest" description="Disordered" evidence="1">
    <location>
        <begin position="65"/>
        <end position="100"/>
    </location>
</feature>
<reference evidence="2" key="1">
    <citation type="submission" date="2022-10" db="EMBL/GenBank/DDBJ databases">
        <title>Tapping the CABI collections for fungal endophytes: first genome assemblies for Collariella, Neodidymelliopsis, Ascochyta clinopodiicola, Didymella pomorum, Didymosphaeria variabile, Neocosmospora piperis and Neocucurbitaria cava.</title>
        <authorList>
            <person name="Hill R."/>
        </authorList>
    </citation>
    <scope>NUCLEOTIDE SEQUENCE</scope>
    <source>
        <strain evidence="2">IMI 355091</strain>
    </source>
</reference>
<accession>A0A9W9CWW7</accession>
<gene>
    <name evidence="2" type="ORF">N0V91_011408</name>
</gene>
<keyword evidence="3" id="KW-1185">Reference proteome</keyword>
<sequence length="177" mass="19605">LPEELEEEGEDICRHLMDLLSTTASELEKEAIQARLSKLCTKVGKALSFDRRFFPHAEKLFLHSGSTRGDVPARTDAQPNGRKRDKATQQAKAESNKRKIEEKIAELANTPTKRARGSVANGTKRSLLAQAENLVVEIEGLKTQRSEVNGRGKGAFTKRINLKEKERSAILAEAANL</sequence>
<evidence type="ECO:0000313" key="2">
    <source>
        <dbReference type="EMBL" id="KAJ4390515.1"/>
    </source>
</evidence>
<evidence type="ECO:0000313" key="3">
    <source>
        <dbReference type="Proteomes" id="UP001140510"/>
    </source>
</evidence>
<dbReference type="AlphaFoldDB" id="A0A9W9CWW7"/>
<proteinExistence type="predicted"/>
<feature type="non-terminal residue" evidence="2">
    <location>
        <position position="177"/>
    </location>
</feature>
<organism evidence="2 3">
    <name type="scientific">Didymella pomorum</name>
    <dbReference type="NCBI Taxonomy" id="749634"/>
    <lineage>
        <taxon>Eukaryota</taxon>
        <taxon>Fungi</taxon>
        <taxon>Dikarya</taxon>
        <taxon>Ascomycota</taxon>
        <taxon>Pezizomycotina</taxon>
        <taxon>Dothideomycetes</taxon>
        <taxon>Pleosporomycetidae</taxon>
        <taxon>Pleosporales</taxon>
        <taxon>Pleosporineae</taxon>
        <taxon>Didymellaceae</taxon>
        <taxon>Didymella</taxon>
    </lineage>
</organism>
<name>A0A9W9CWW7_9PLEO</name>